<dbReference type="RefSeq" id="XP_016586508.1">
    <property type="nucleotide sequence ID" value="XM_016731328.1"/>
</dbReference>
<reference evidence="2 3" key="1">
    <citation type="journal article" date="2014" name="BMC Genomics">
        <title>Comparative genomics of the major fungal agents of human and animal Sporotrichosis: Sporothrix schenckii and Sporothrix brasiliensis.</title>
        <authorList>
            <person name="Teixeira M.M."/>
            <person name="de Almeida L.G."/>
            <person name="Kubitschek-Barreira P."/>
            <person name="Alves F.L."/>
            <person name="Kioshima E.S."/>
            <person name="Abadio A.K."/>
            <person name="Fernandes L."/>
            <person name="Derengowski L.S."/>
            <person name="Ferreira K.S."/>
            <person name="Souza R.C."/>
            <person name="Ruiz J.C."/>
            <person name="de Andrade N.C."/>
            <person name="Paes H.C."/>
            <person name="Nicola A.M."/>
            <person name="Albuquerque P."/>
            <person name="Gerber A.L."/>
            <person name="Martins V.P."/>
            <person name="Peconick L.D."/>
            <person name="Neto A.V."/>
            <person name="Chaucanez C.B."/>
            <person name="Silva P.A."/>
            <person name="Cunha O.L."/>
            <person name="de Oliveira F.F."/>
            <person name="dos Santos T.C."/>
            <person name="Barros A.L."/>
            <person name="Soares M.A."/>
            <person name="de Oliveira L.M."/>
            <person name="Marini M.M."/>
            <person name="Villalobos-Duno H."/>
            <person name="Cunha M.M."/>
            <person name="de Hoog S."/>
            <person name="da Silveira J.F."/>
            <person name="Henrissat B."/>
            <person name="Nino-Vega G.A."/>
            <person name="Cisalpino P.S."/>
            <person name="Mora-Montes H.M."/>
            <person name="Almeida S.R."/>
            <person name="Stajich J.E."/>
            <person name="Lopes-Bezerra L.M."/>
            <person name="Vasconcelos A.T."/>
            <person name="Felipe M.S."/>
        </authorList>
    </citation>
    <scope>NUCLEOTIDE SEQUENCE [LARGE SCALE GENOMIC DNA]</scope>
    <source>
        <strain evidence="2 3">1099-18</strain>
    </source>
</reference>
<dbReference type="KEGG" id="ssck:SPSK_04524"/>
<evidence type="ECO:0000313" key="2">
    <source>
        <dbReference type="EMBL" id="KJR83832.1"/>
    </source>
</evidence>
<dbReference type="AlphaFoldDB" id="A0A0F2M299"/>
<proteinExistence type="predicted"/>
<accession>A0A0F2M299</accession>
<reference evidence="2 3" key="2">
    <citation type="journal article" date="2015" name="Eukaryot. Cell">
        <title>Asexual propagation of a virulent clone complex in a human and feline outbreak of sporotrichosis.</title>
        <authorList>
            <person name="Teixeira Mde M."/>
            <person name="Rodrigues A.M."/>
            <person name="Tsui C.K."/>
            <person name="de Almeida L.G."/>
            <person name="Van Diepeningen A.D."/>
            <person name="van den Ende B.G."/>
            <person name="Fernandes G.F."/>
            <person name="Kano R."/>
            <person name="Hamelin R.C."/>
            <person name="Lopes-Bezerra L.M."/>
            <person name="Vasconcelos A.T."/>
            <person name="de Hoog S."/>
            <person name="de Camargo Z.P."/>
            <person name="Felipe M.S."/>
        </authorList>
    </citation>
    <scope>NUCLEOTIDE SEQUENCE [LARGE SCALE GENOMIC DNA]</scope>
    <source>
        <strain evidence="2 3">1099-18</strain>
    </source>
</reference>
<dbReference type="Proteomes" id="UP000033710">
    <property type="component" value="Unassembled WGS sequence"/>
</dbReference>
<dbReference type="PANTHER" id="PTHR40624">
    <property type="entry name" value="BIOSYNTHESIS MONOOXYGENASE, PUTATIVE (AFU_ORTHOLOGUE AFUA_1G12025)-RELATED"/>
    <property type="match status" value="1"/>
</dbReference>
<sequence length="232" mass="24918">MTKLVFAILPTVGGKVRDEYIAKLAATSAYAKAHEPGVLTYAVCLPRDEADQKTIYMIEAYADQAALDAHMQIDLVKDMIAWMGGPAPVLEGAPTVLVIDVLDKVDHVDGDAGKFGLFARPAGVAAAADPYIVVGALAYKDAALADKSLAYWADVVATTKADEPGSLVYALARSAAEPAKLYTLEAYENEAYLWETHAKSAAVQKNVADTKDWRAGLTHYFLKQVHGFLARS</sequence>
<feature type="domain" description="ABM" evidence="1">
    <location>
        <begin position="3"/>
        <end position="98"/>
    </location>
</feature>
<dbReference type="OrthoDB" id="4520428at2759"/>
<evidence type="ECO:0000259" key="1">
    <source>
        <dbReference type="PROSITE" id="PS51725"/>
    </source>
</evidence>
<dbReference type="PANTHER" id="PTHR40624:SF1">
    <property type="entry name" value="BIOSYNTHESIS MONOOXYGENASE, PUTATIVE (AFU_ORTHOLOGUE AFUA_1G12025)-RELATED"/>
    <property type="match status" value="1"/>
</dbReference>
<dbReference type="Pfam" id="PF03992">
    <property type="entry name" value="ABM"/>
    <property type="match status" value="2"/>
</dbReference>
<dbReference type="InterPro" id="IPR007138">
    <property type="entry name" value="ABM_dom"/>
</dbReference>
<organism evidence="2 3">
    <name type="scientific">Sporothrix schenckii 1099-18</name>
    <dbReference type="NCBI Taxonomy" id="1397361"/>
    <lineage>
        <taxon>Eukaryota</taxon>
        <taxon>Fungi</taxon>
        <taxon>Dikarya</taxon>
        <taxon>Ascomycota</taxon>
        <taxon>Pezizomycotina</taxon>
        <taxon>Sordariomycetes</taxon>
        <taxon>Sordariomycetidae</taxon>
        <taxon>Ophiostomatales</taxon>
        <taxon>Ophiostomataceae</taxon>
        <taxon>Sporothrix</taxon>
    </lineage>
</organism>
<evidence type="ECO:0000313" key="3">
    <source>
        <dbReference type="Proteomes" id="UP000033710"/>
    </source>
</evidence>
<dbReference type="Gene3D" id="3.30.70.100">
    <property type="match status" value="1"/>
</dbReference>
<dbReference type="PROSITE" id="PS51725">
    <property type="entry name" value="ABM"/>
    <property type="match status" value="1"/>
</dbReference>
<comment type="caution">
    <text evidence="2">The sequence shown here is derived from an EMBL/GenBank/DDBJ whole genome shotgun (WGS) entry which is preliminary data.</text>
</comment>
<dbReference type="VEuPathDB" id="FungiDB:SPSK_04524"/>
<dbReference type="EMBL" id="AXCR01000009">
    <property type="protein sequence ID" value="KJR83832.1"/>
    <property type="molecule type" value="Genomic_DNA"/>
</dbReference>
<protein>
    <recommendedName>
        <fullName evidence="1">ABM domain-containing protein</fullName>
    </recommendedName>
</protein>
<name>A0A0F2M299_SPOSC</name>
<dbReference type="InterPro" id="IPR011008">
    <property type="entry name" value="Dimeric_a/b-barrel"/>
</dbReference>
<dbReference type="SUPFAM" id="SSF54909">
    <property type="entry name" value="Dimeric alpha+beta barrel"/>
    <property type="match status" value="2"/>
</dbReference>
<gene>
    <name evidence="2" type="ORF">SPSK_04524</name>
</gene>
<dbReference type="GeneID" id="27666605"/>